<dbReference type="GO" id="GO:0016791">
    <property type="term" value="F:phosphatase activity"/>
    <property type="evidence" value="ECO:0007669"/>
    <property type="project" value="TreeGrafter"/>
</dbReference>
<dbReference type="eggNOG" id="COG0406">
    <property type="taxonomic scope" value="Bacteria"/>
</dbReference>
<comment type="caution">
    <text evidence="3">The sequence shown here is derived from an EMBL/GenBank/DDBJ whole genome shotgun (WGS) entry which is preliminary data.</text>
</comment>
<proteinExistence type="predicted"/>
<dbReference type="AlphaFoldDB" id="A0A081L8L3"/>
<keyword evidence="4" id="KW-1185">Reference proteome</keyword>
<organism evidence="3 4">
    <name type="scientific">Bacillus zhangzhouensis</name>
    <dbReference type="NCBI Taxonomy" id="1178540"/>
    <lineage>
        <taxon>Bacteria</taxon>
        <taxon>Bacillati</taxon>
        <taxon>Bacillota</taxon>
        <taxon>Bacilli</taxon>
        <taxon>Bacillales</taxon>
        <taxon>Bacillaceae</taxon>
        <taxon>Bacillus</taxon>
    </lineage>
</organism>
<dbReference type="Pfam" id="PF00300">
    <property type="entry name" value="His_Phos_1"/>
    <property type="match status" value="1"/>
</dbReference>
<accession>A0A081L8L3</accession>
<dbReference type="InterPro" id="IPR050275">
    <property type="entry name" value="PGM_Phosphatase"/>
</dbReference>
<gene>
    <name evidence="3" type="ORF">BA70_08235</name>
</gene>
<dbReference type="EMBL" id="JOTP01000020">
    <property type="protein sequence ID" value="KEP25589.1"/>
    <property type="molecule type" value="Genomic_DNA"/>
</dbReference>
<dbReference type="PANTHER" id="PTHR48100">
    <property type="entry name" value="BROAD-SPECIFICITY PHOSPHATASE YOR283W-RELATED"/>
    <property type="match status" value="1"/>
</dbReference>
<evidence type="ECO:0000313" key="3">
    <source>
        <dbReference type="EMBL" id="KEP25589.1"/>
    </source>
</evidence>
<dbReference type="InterPro" id="IPR013078">
    <property type="entry name" value="His_Pase_superF_clade-1"/>
</dbReference>
<dbReference type="InterPro" id="IPR029033">
    <property type="entry name" value="His_PPase_superfam"/>
</dbReference>
<dbReference type="GO" id="GO:0005737">
    <property type="term" value="C:cytoplasm"/>
    <property type="evidence" value="ECO:0007669"/>
    <property type="project" value="TreeGrafter"/>
</dbReference>
<dbReference type="RefSeq" id="WP_034323657.1">
    <property type="nucleotide sequence ID" value="NZ_JOTP01000020.1"/>
</dbReference>
<dbReference type="PANTHER" id="PTHR48100:SF59">
    <property type="entry name" value="ADENOSYLCOBALAMIN_ALPHA-RIBAZOLE PHOSPHATASE"/>
    <property type="match status" value="1"/>
</dbReference>
<dbReference type="SMART" id="SM00855">
    <property type="entry name" value="PGAM"/>
    <property type="match status" value="1"/>
</dbReference>
<reference evidence="3 4" key="1">
    <citation type="submission" date="2012-09" db="EMBL/GenBank/DDBJ databases">
        <title>Genome Sequence of Bacillus sp. DW5-4.</title>
        <authorList>
            <person name="Lai Q."/>
            <person name="Liu Y."/>
            <person name="Shao Z."/>
        </authorList>
    </citation>
    <scope>NUCLEOTIDE SEQUENCE [LARGE SCALE GENOMIC DNA]</scope>
    <source>
        <strain evidence="3 4">DW5-4</strain>
    </source>
</reference>
<feature type="binding site" evidence="2">
    <location>
        <position position="58"/>
    </location>
    <ligand>
        <name>substrate</name>
    </ligand>
</feature>
<dbReference type="Proteomes" id="UP000028091">
    <property type="component" value="Unassembled WGS sequence"/>
</dbReference>
<dbReference type="SUPFAM" id="SSF53254">
    <property type="entry name" value="Phosphoglycerate mutase-like"/>
    <property type="match status" value="1"/>
</dbReference>
<feature type="active site" description="Proton donor/acceptor" evidence="1">
    <location>
        <position position="84"/>
    </location>
</feature>
<evidence type="ECO:0000313" key="4">
    <source>
        <dbReference type="Proteomes" id="UP000028091"/>
    </source>
</evidence>
<dbReference type="PROSITE" id="PS00175">
    <property type="entry name" value="PG_MUTASE"/>
    <property type="match status" value="1"/>
</dbReference>
<protein>
    <submittedName>
        <fullName evidence="3">Phosphatase</fullName>
    </submittedName>
</protein>
<dbReference type="OrthoDB" id="9782128at2"/>
<dbReference type="InterPro" id="IPR001345">
    <property type="entry name" value="PG/BPGM_mutase_AS"/>
</dbReference>
<sequence>MTTICLVRHGETDWNAAQRIQGRTDVPLNETGKWQAEQTGLYLKDSHWDVVISSPLSRAKETAHLILKHVHVHAPLVIMDDFIERDFGDAEGISFEERQKLFPDKQYPNMEPLEAMQDRMLEGIEKVRATYPDQHVLIVAHGAAIHCLLTILADEHMGLQDTRLVNACLNYVEWKDGEWKVRDYNVVNHLTQSSPS</sequence>
<name>A0A081L8L3_9BACI</name>
<dbReference type="CDD" id="cd07067">
    <property type="entry name" value="HP_PGM_like"/>
    <property type="match status" value="1"/>
</dbReference>
<evidence type="ECO:0000256" key="2">
    <source>
        <dbReference type="PIRSR" id="PIRSR613078-2"/>
    </source>
</evidence>
<feature type="active site" description="Tele-phosphohistidine intermediate" evidence="1">
    <location>
        <position position="9"/>
    </location>
</feature>
<evidence type="ECO:0000256" key="1">
    <source>
        <dbReference type="PIRSR" id="PIRSR613078-1"/>
    </source>
</evidence>
<feature type="binding site" evidence="2">
    <location>
        <begin position="8"/>
        <end position="15"/>
    </location>
    <ligand>
        <name>substrate</name>
    </ligand>
</feature>
<dbReference type="Gene3D" id="3.40.50.1240">
    <property type="entry name" value="Phosphoglycerate mutase-like"/>
    <property type="match status" value="1"/>
</dbReference>